<feature type="region of interest" description="Disordered" evidence="1">
    <location>
        <begin position="84"/>
        <end position="103"/>
    </location>
</feature>
<gene>
    <name evidence="2" type="ORF">RUM43_014966</name>
</gene>
<sequence>MKARVYATRKFHDENLERERQRGNVANVGEDKTIRENDSKKIVSFDEVGCGGPTKEPTIRKEKTRTNLEGYQVPLENAAVEKSINSDRNKISGRVDADVDKES</sequence>
<accession>A0AAN8S2F3</accession>
<name>A0AAN8S2F3_POLSC</name>
<reference evidence="2 3" key="1">
    <citation type="submission" date="2023-10" db="EMBL/GenBank/DDBJ databases">
        <title>Genomes of two closely related lineages of the louse Polyplax serrata with different host specificities.</title>
        <authorList>
            <person name="Martinu J."/>
            <person name="Tarabai H."/>
            <person name="Stefka J."/>
            <person name="Hypsa V."/>
        </authorList>
    </citation>
    <scope>NUCLEOTIDE SEQUENCE [LARGE SCALE GENOMIC DNA]</scope>
    <source>
        <strain evidence="2">HR10_N</strain>
    </source>
</reference>
<dbReference type="AlphaFoldDB" id="A0AAN8S2F3"/>
<dbReference type="EMBL" id="JAWJWE010000047">
    <property type="protein sequence ID" value="KAK6616825.1"/>
    <property type="molecule type" value="Genomic_DNA"/>
</dbReference>
<evidence type="ECO:0000256" key="1">
    <source>
        <dbReference type="SAM" id="MobiDB-lite"/>
    </source>
</evidence>
<proteinExistence type="predicted"/>
<evidence type="ECO:0000313" key="2">
    <source>
        <dbReference type="EMBL" id="KAK6616825.1"/>
    </source>
</evidence>
<comment type="caution">
    <text evidence="2">The sequence shown here is derived from an EMBL/GenBank/DDBJ whole genome shotgun (WGS) entry which is preliminary data.</text>
</comment>
<evidence type="ECO:0000313" key="3">
    <source>
        <dbReference type="Proteomes" id="UP001372834"/>
    </source>
</evidence>
<protein>
    <submittedName>
        <fullName evidence="2">Uncharacterized protein</fullName>
    </submittedName>
</protein>
<organism evidence="2 3">
    <name type="scientific">Polyplax serrata</name>
    <name type="common">Common mouse louse</name>
    <dbReference type="NCBI Taxonomy" id="468196"/>
    <lineage>
        <taxon>Eukaryota</taxon>
        <taxon>Metazoa</taxon>
        <taxon>Ecdysozoa</taxon>
        <taxon>Arthropoda</taxon>
        <taxon>Hexapoda</taxon>
        <taxon>Insecta</taxon>
        <taxon>Pterygota</taxon>
        <taxon>Neoptera</taxon>
        <taxon>Paraneoptera</taxon>
        <taxon>Psocodea</taxon>
        <taxon>Troctomorpha</taxon>
        <taxon>Phthiraptera</taxon>
        <taxon>Anoplura</taxon>
        <taxon>Polyplacidae</taxon>
        <taxon>Polyplax</taxon>
    </lineage>
</organism>
<dbReference type="Proteomes" id="UP001372834">
    <property type="component" value="Unassembled WGS sequence"/>
</dbReference>